<evidence type="ECO:0000256" key="1">
    <source>
        <dbReference type="SAM" id="Phobius"/>
    </source>
</evidence>
<feature type="transmembrane region" description="Helical" evidence="1">
    <location>
        <begin position="296"/>
        <end position="315"/>
    </location>
</feature>
<evidence type="ECO:0000313" key="3">
    <source>
        <dbReference type="Proteomes" id="UP000216052"/>
    </source>
</evidence>
<dbReference type="Proteomes" id="UP000216052">
    <property type="component" value="Chromosome"/>
</dbReference>
<dbReference type="RefSeq" id="WP_093795569.1">
    <property type="nucleotide sequence ID" value="NZ_CP155571.1"/>
</dbReference>
<keyword evidence="1" id="KW-0812">Transmembrane</keyword>
<protein>
    <recommendedName>
        <fullName evidence="4">Guanine/hypoxanthine permease PbuO</fullName>
    </recommendedName>
</protein>
<feature type="transmembrane region" description="Helical" evidence="1">
    <location>
        <begin position="33"/>
        <end position="55"/>
    </location>
</feature>
<keyword evidence="1" id="KW-1133">Transmembrane helix</keyword>
<organism evidence="2 3">
    <name type="scientific">Sporomusa acidovorans (strain ATCC 49682 / DSM 3132 / Mol)</name>
    <dbReference type="NCBI Taxonomy" id="1123286"/>
    <lineage>
        <taxon>Bacteria</taxon>
        <taxon>Bacillati</taxon>
        <taxon>Bacillota</taxon>
        <taxon>Negativicutes</taxon>
        <taxon>Selenomonadales</taxon>
        <taxon>Sporomusaceae</taxon>
        <taxon>Sporomusa</taxon>
    </lineage>
</organism>
<feature type="transmembrane region" description="Helical" evidence="1">
    <location>
        <begin position="76"/>
        <end position="93"/>
    </location>
</feature>
<accession>A0ABZ3J1P0</accession>
<dbReference type="EMBL" id="CP155571">
    <property type="protein sequence ID" value="XFO72292.1"/>
    <property type="molecule type" value="Genomic_DNA"/>
</dbReference>
<sequence length="359" mass="37248">MSFEDLLAALGVIVNGLPQGLLALTFGFASVPTAAGFIAGAIGCGVLGIVAPISFQAETITLVGTMGRNIQERLSMVFWEGSILLVIGLLGIFTKIVDFIGPVITNAMMAGVGIILAKVAVDMTRRNPVIGGISIVSALLTYYITPNPANKLVFTIVISVLIATIACMLLKRQNELCYDESREKFIFQKPIINTNVVRGTLGIVTLNIGANIAFGNITAQTIAKTDVNLDHLTIISSIADMASSLFGGGPVQAIISATGAAPHPMLAGILMMGLMAVILLSKLLPKIGKYVPNESIAGFLLVLGAIVTVPINASLALQSGTGTPDTIVGGVTLAVTAITDPFLGMISGLIIKLMLSLFA</sequence>
<feature type="transmembrane region" description="Helical" evidence="1">
    <location>
        <begin position="99"/>
        <end position="121"/>
    </location>
</feature>
<gene>
    <name evidence="2" type="ORF">SPACI_023380</name>
</gene>
<name>A0ABZ3J1P0_SPOA4</name>
<feature type="transmembrane region" description="Helical" evidence="1">
    <location>
        <begin position="128"/>
        <end position="145"/>
    </location>
</feature>
<keyword evidence="1" id="KW-0472">Membrane</keyword>
<keyword evidence="3" id="KW-1185">Reference proteome</keyword>
<feature type="transmembrane region" description="Helical" evidence="1">
    <location>
        <begin position="191"/>
        <end position="214"/>
    </location>
</feature>
<feature type="transmembrane region" description="Helical" evidence="1">
    <location>
        <begin position="327"/>
        <end position="351"/>
    </location>
</feature>
<evidence type="ECO:0008006" key="4">
    <source>
        <dbReference type="Google" id="ProtNLM"/>
    </source>
</evidence>
<reference evidence="2" key="1">
    <citation type="submission" date="2024-05" db="EMBL/GenBank/DDBJ databases">
        <title>Isolation and characterization of Sporomusa carbonis sp. nov., a carboxydotrophic hydrogenogen in the genus of Sporomusa isolated from a charcoal burning pile.</title>
        <authorList>
            <person name="Boeer T."/>
            <person name="Rosenbaum F."/>
            <person name="Eysell L."/>
            <person name="Mueller V."/>
            <person name="Daniel R."/>
            <person name="Poehlein A."/>
        </authorList>
    </citation>
    <scope>NUCLEOTIDE SEQUENCE [LARGE SCALE GENOMIC DNA]</scope>
    <source>
        <strain evidence="2">DSM 3132</strain>
    </source>
</reference>
<feature type="transmembrane region" description="Helical" evidence="1">
    <location>
        <begin position="151"/>
        <end position="170"/>
    </location>
</feature>
<feature type="transmembrane region" description="Helical" evidence="1">
    <location>
        <begin position="265"/>
        <end position="284"/>
    </location>
</feature>
<evidence type="ECO:0000313" key="2">
    <source>
        <dbReference type="EMBL" id="XFO72292.1"/>
    </source>
</evidence>
<proteinExistence type="predicted"/>